<organism evidence="4 5">
    <name type="scientific">Mucilaginibacter rigui</name>
    <dbReference type="NCBI Taxonomy" id="534635"/>
    <lineage>
        <taxon>Bacteria</taxon>
        <taxon>Pseudomonadati</taxon>
        <taxon>Bacteroidota</taxon>
        <taxon>Sphingobacteriia</taxon>
        <taxon>Sphingobacteriales</taxon>
        <taxon>Sphingobacteriaceae</taxon>
        <taxon>Mucilaginibacter</taxon>
    </lineage>
</organism>
<proteinExistence type="inferred from homology"/>
<keyword evidence="4" id="KW-0378">Hydrolase</keyword>
<sequence length="275" mass="30762">MQLRLLTLPALLLFLAPAAIAQQTKKDTVFFDDFKTKTLDRSKWNVEVTGHTVNDEQQAYIDSAATIYTEDGVLILKALYKPGHTSKERKKYDLVSGRVNTRNKVMFTYGSAAARVKVTGGDGFWPAFWALGQGNWPASGEIDIMETVGNTSWTSNALHGPGYFGNTPLVYRANFPNGTDASQWHVYSVDWTKNRLIFKVDGKVTYTVTRAMTEKYGKWAFDTPKFLILNFALGGGFPHSVNKVSKPYYGLSQASVDKIKAGNAKYYIDWVLVTR</sequence>
<comment type="caution">
    <text evidence="4">The sequence shown here is derived from an EMBL/GenBank/DDBJ whole genome shotgun (WGS) entry which is preliminary data.</text>
</comment>
<name>A0ABR7X0H9_9SPHI</name>
<dbReference type="SUPFAM" id="SSF49899">
    <property type="entry name" value="Concanavalin A-like lectins/glucanases"/>
    <property type="match status" value="1"/>
</dbReference>
<evidence type="ECO:0000313" key="4">
    <source>
        <dbReference type="EMBL" id="MBD1384102.1"/>
    </source>
</evidence>
<dbReference type="PANTHER" id="PTHR10963:SF55">
    <property type="entry name" value="GLYCOSIDE HYDROLASE FAMILY 16 PROTEIN"/>
    <property type="match status" value="1"/>
</dbReference>
<gene>
    <name evidence="4" type="ORF">IDJ75_02340</name>
</gene>
<dbReference type="InterPro" id="IPR013320">
    <property type="entry name" value="ConA-like_dom_sf"/>
</dbReference>
<evidence type="ECO:0000313" key="5">
    <source>
        <dbReference type="Proteomes" id="UP000618754"/>
    </source>
</evidence>
<dbReference type="EMBL" id="JACWMW010000001">
    <property type="protein sequence ID" value="MBD1384102.1"/>
    <property type="molecule type" value="Genomic_DNA"/>
</dbReference>
<dbReference type="PANTHER" id="PTHR10963">
    <property type="entry name" value="GLYCOSYL HYDROLASE-RELATED"/>
    <property type="match status" value="1"/>
</dbReference>
<keyword evidence="5" id="KW-1185">Reference proteome</keyword>
<dbReference type="Proteomes" id="UP000618754">
    <property type="component" value="Unassembled WGS sequence"/>
</dbReference>
<dbReference type="CDD" id="cd08023">
    <property type="entry name" value="GH16_laminarinase_like"/>
    <property type="match status" value="1"/>
</dbReference>
<reference evidence="4 5" key="1">
    <citation type="submission" date="2020-09" db="EMBL/GenBank/DDBJ databases">
        <title>Novel species of Mucilaginibacter isolated from a glacier on the Tibetan Plateau.</title>
        <authorList>
            <person name="Liu Q."/>
            <person name="Xin Y.-H."/>
        </authorList>
    </citation>
    <scope>NUCLEOTIDE SEQUENCE [LARGE SCALE GENOMIC DNA]</scope>
    <source>
        <strain evidence="4 5">CGMCC 1.13878</strain>
    </source>
</reference>
<keyword evidence="2" id="KW-0732">Signal</keyword>
<feature type="chain" id="PRO_5047366350" evidence="2">
    <location>
        <begin position="22"/>
        <end position="275"/>
    </location>
</feature>
<evidence type="ECO:0000256" key="1">
    <source>
        <dbReference type="ARBA" id="ARBA00006865"/>
    </source>
</evidence>
<dbReference type="Gene3D" id="2.60.120.200">
    <property type="match status" value="1"/>
</dbReference>
<dbReference type="InterPro" id="IPR050546">
    <property type="entry name" value="Glycosyl_Hydrlase_16"/>
</dbReference>
<dbReference type="InterPro" id="IPR000757">
    <property type="entry name" value="Beta-glucanase-like"/>
</dbReference>
<evidence type="ECO:0000259" key="3">
    <source>
        <dbReference type="PROSITE" id="PS51762"/>
    </source>
</evidence>
<protein>
    <submittedName>
        <fullName evidence="4">Glycoside hydrolase family 16 protein</fullName>
    </submittedName>
</protein>
<evidence type="ECO:0000256" key="2">
    <source>
        <dbReference type="SAM" id="SignalP"/>
    </source>
</evidence>
<feature type="domain" description="GH16" evidence="3">
    <location>
        <begin position="19"/>
        <end position="275"/>
    </location>
</feature>
<dbReference type="GO" id="GO:0016787">
    <property type="term" value="F:hydrolase activity"/>
    <property type="evidence" value="ECO:0007669"/>
    <property type="project" value="UniProtKB-KW"/>
</dbReference>
<comment type="similarity">
    <text evidence="1">Belongs to the glycosyl hydrolase 16 family.</text>
</comment>
<dbReference type="PROSITE" id="PS51762">
    <property type="entry name" value="GH16_2"/>
    <property type="match status" value="1"/>
</dbReference>
<accession>A0ABR7X0H9</accession>
<dbReference type="RefSeq" id="WP_191174003.1">
    <property type="nucleotide sequence ID" value="NZ_JACWMW010000001.1"/>
</dbReference>
<feature type="signal peptide" evidence="2">
    <location>
        <begin position="1"/>
        <end position="21"/>
    </location>
</feature>
<dbReference type="Pfam" id="PF00722">
    <property type="entry name" value="Glyco_hydro_16"/>
    <property type="match status" value="1"/>
</dbReference>